<protein>
    <submittedName>
        <fullName evidence="1">Uncharacterized protein</fullName>
    </submittedName>
</protein>
<reference evidence="1" key="2">
    <citation type="journal article" date="2015" name="Data Brief">
        <title>Shoot transcriptome of the giant reed, Arundo donax.</title>
        <authorList>
            <person name="Barrero R.A."/>
            <person name="Guerrero F.D."/>
            <person name="Moolhuijzen P."/>
            <person name="Goolsby J.A."/>
            <person name="Tidwell J."/>
            <person name="Bellgard S.E."/>
            <person name="Bellgard M.I."/>
        </authorList>
    </citation>
    <scope>NUCLEOTIDE SEQUENCE</scope>
    <source>
        <tissue evidence="1">Shoot tissue taken approximately 20 cm above the soil surface</tissue>
    </source>
</reference>
<proteinExistence type="predicted"/>
<accession>A0A0A9H3V3</accession>
<organism evidence="1">
    <name type="scientific">Arundo donax</name>
    <name type="common">Giant reed</name>
    <name type="synonym">Donax arundinaceus</name>
    <dbReference type="NCBI Taxonomy" id="35708"/>
    <lineage>
        <taxon>Eukaryota</taxon>
        <taxon>Viridiplantae</taxon>
        <taxon>Streptophyta</taxon>
        <taxon>Embryophyta</taxon>
        <taxon>Tracheophyta</taxon>
        <taxon>Spermatophyta</taxon>
        <taxon>Magnoliopsida</taxon>
        <taxon>Liliopsida</taxon>
        <taxon>Poales</taxon>
        <taxon>Poaceae</taxon>
        <taxon>PACMAD clade</taxon>
        <taxon>Arundinoideae</taxon>
        <taxon>Arundineae</taxon>
        <taxon>Arundo</taxon>
    </lineage>
</organism>
<reference evidence="1" key="1">
    <citation type="submission" date="2014-09" db="EMBL/GenBank/DDBJ databases">
        <authorList>
            <person name="Magalhaes I.L.F."/>
            <person name="Oliveira U."/>
            <person name="Santos F.R."/>
            <person name="Vidigal T.H.D.A."/>
            <person name="Brescovit A.D."/>
            <person name="Santos A.J."/>
        </authorList>
    </citation>
    <scope>NUCLEOTIDE SEQUENCE</scope>
    <source>
        <tissue evidence="1">Shoot tissue taken approximately 20 cm above the soil surface</tissue>
    </source>
</reference>
<sequence>MYDWYTVHCCGGRGLRGSLLLCHLIQYGTEVVEDETGQRCGSLQHCLSYYNIDGSCWLKTVTKHHCSKICCH</sequence>
<evidence type="ECO:0000313" key="1">
    <source>
        <dbReference type="EMBL" id="JAE30469.1"/>
    </source>
</evidence>
<dbReference type="EMBL" id="GBRH01167427">
    <property type="protein sequence ID" value="JAE30469.1"/>
    <property type="molecule type" value="Transcribed_RNA"/>
</dbReference>
<dbReference type="AlphaFoldDB" id="A0A0A9H3V3"/>
<name>A0A0A9H3V3_ARUDO</name>